<proteinExistence type="predicted"/>
<evidence type="ECO:0000313" key="1">
    <source>
        <dbReference type="EMBL" id="GGF60852.1"/>
    </source>
</evidence>
<gene>
    <name evidence="1" type="ORF">GCM10011375_14980</name>
</gene>
<dbReference type="Proteomes" id="UP000605392">
    <property type="component" value="Unassembled WGS sequence"/>
</dbReference>
<name>A0ACB5PQ20_9BACT</name>
<accession>A0ACB5PQ20</accession>
<dbReference type="EMBL" id="BMFN01000001">
    <property type="protein sequence ID" value="GGF60852.1"/>
    <property type="molecule type" value="Genomic_DNA"/>
</dbReference>
<protein>
    <submittedName>
        <fullName evidence="1">Uncharacterized protein</fullName>
    </submittedName>
</protein>
<reference evidence="1 2" key="1">
    <citation type="journal article" date="2019" name="Int. J. Syst. Evol. Microbiol.">
        <title>The Global Catalogue of Microorganisms (GCM) 10K type strain sequencing project: providing services to taxonomists for standard genome sequencing and annotation.</title>
        <authorList>
            <consortium name="The Broad Institute Genomics Platform"/>
            <consortium name="The Broad Institute Genome Sequencing Center for Infectious Disease"/>
            <person name="Wu L."/>
            <person name="Ma J."/>
        </authorList>
    </citation>
    <scope>NUCLEOTIDE SEQUENCE [LARGE SCALE GENOMIC DNA]</scope>
    <source>
        <strain evidence="1 2">CGMCC 1.12720</strain>
    </source>
</reference>
<keyword evidence="2" id="KW-1185">Reference proteome</keyword>
<organism evidence="1 2">
    <name type="scientific">Hymenobacter qilianensis</name>
    <dbReference type="NCBI Taxonomy" id="1385715"/>
    <lineage>
        <taxon>Bacteria</taxon>
        <taxon>Pseudomonadati</taxon>
        <taxon>Bacteroidota</taxon>
        <taxon>Cytophagia</taxon>
        <taxon>Cytophagales</taxon>
        <taxon>Hymenobacteraceae</taxon>
        <taxon>Hymenobacter</taxon>
    </lineage>
</organism>
<comment type="caution">
    <text evidence="1">The sequence shown here is derived from an EMBL/GenBank/DDBJ whole genome shotgun (WGS) entry which is preliminary data.</text>
</comment>
<evidence type="ECO:0000313" key="2">
    <source>
        <dbReference type="Proteomes" id="UP000605392"/>
    </source>
</evidence>
<sequence length="238" mass="27442">MQQFSFLPFSMLTSHYMRIGFTLLLLSWLALSGYAQTTAPPAAQWTTELRAFARQDSLKKPPIASILFYGSSSIRMWETLDTDFPNQPVLNRGFGGSRFPDAIQLFDQLVLRYRPRQVVIYEGDNDIAAGATPQEVYASFRTFEKLMRRKLPKSQLVFLAIKPSLARWELYPKMQEANNLIRQYMEKRPKRLRFVDVGTPMLGPDGKPRLELFLEDGLHMTRAGYEIWTEAVRPVLAK</sequence>